<evidence type="ECO:0000259" key="1">
    <source>
        <dbReference type="Pfam" id="PF08450"/>
    </source>
</evidence>
<dbReference type="SUPFAM" id="SSF63829">
    <property type="entry name" value="Calcium-dependent phosphotriesterase"/>
    <property type="match status" value="1"/>
</dbReference>
<keyword evidence="3" id="KW-1185">Reference proteome</keyword>
<dbReference type="InterPro" id="IPR013658">
    <property type="entry name" value="SGL"/>
</dbReference>
<name>A0ABS2CGH9_9MICO</name>
<sequence length="312" mass="33308">MTLPLTVAPVPGPGAEDVLVGDDGRVWTGTADGAVHVHDPRDGTTTTVAATGGRPLGLEWLPDGRLLVCDAHRGLLALDPATGDLETLVTEVDGEHLLFVNNAAVQADGTIWFTDSSRRWQVEDWKNDLVEHTCTGRLLRRDVDGTVTTVLDRLAFANGVALLPDERGVLVAETGTCRIRRVALSGNRPGPATTWVEALPGHPDNIALGSDGLVWVTVASPTDPVLAVLRRSPRQVRAVVRRLPERVKPEPRRTARVLGLDDGGAVVHDLDFDASGWRVATGVREHGGRVWLGSLMEPAIAVGDVPGGQRRA</sequence>
<organism evidence="2 3">
    <name type="scientific">Phycicoccus sonneratiae</name>
    <dbReference type="NCBI Taxonomy" id="2807628"/>
    <lineage>
        <taxon>Bacteria</taxon>
        <taxon>Bacillati</taxon>
        <taxon>Actinomycetota</taxon>
        <taxon>Actinomycetes</taxon>
        <taxon>Micrococcales</taxon>
        <taxon>Intrasporangiaceae</taxon>
        <taxon>Phycicoccus</taxon>
    </lineage>
</organism>
<dbReference type="InterPro" id="IPR011042">
    <property type="entry name" value="6-blade_b-propeller_TolB-like"/>
</dbReference>
<accession>A0ABS2CGH9</accession>
<dbReference type="RefSeq" id="WP_204129472.1">
    <property type="nucleotide sequence ID" value="NZ_JAFDVD010000003.1"/>
</dbReference>
<reference evidence="2" key="1">
    <citation type="submission" date="2021-02" db="EMBL/GenBank/DDBJ databases">
        <title>Phycicoccus sp. MQZ13P-5T, whole genome shotgun sequence.</title>
        <authorList>
            <person name="Tuo L."/>
        </authorList>
    </citation>
    <scope>NUCLEOTIDE SEQUENCE</scope>
    <source>
        <strain evidence="2">MQZ13P-5</strain>
    </source>
</reference>
<dbReference type="Proteomes" id="UP001430172">
    <property type="component" value="Unassembled WGS sequence"/>
</dbReference>
<dbReference type="PANTHER" id="PTHR10426:SF88">
    <property type="entry name" value="ADIPOCYTE PLASMA MEMBRANE-ASSOCIATED PROTEIN HEMOMUCIN-RELATED"/>
    <property type="match status" value="1"/>
</dbReference>
<protein>
    <submittedName>
        <fullName evidence="2">SMP-30/gluconolactonase/LRE family protein</fullName>
    </submittedName>
</protein>
<evidence type="ECO:0000313" key="3">
    <source>
        <dbReference type="Proteomes" id="UP001430172"/>
    </source>
</evidence>
<dbReference type="Pfam" id="PF08450">
    <property type="entry name" value="SGL"/>
    <property type="match status" value="1"/>
</dbReference>
<dbReference type="EMBL" id="JAFDVD010000003">
    <property type="protein sequence ID" value="MBM6398982.1"/>
    <property type="molecule type" value="Genomic_DNA"/>
</dbReference>
<proteinExistence type="predicted"/>
<evidence type="ECO:0000313" key="2">
    <source>
        <dbReference type="EMBL" id="MBM6398982.1"/>
    </source>
</evidence>
<dbReference type="Gene3D" id="2.120.10.30">
    <property type="entry name" value="TolB, C-terminal domain"/>
    <property type="match status" value="1"/>
</dbReference>
<gene>
    <name evidence="2" type="ORF">JQN70_01115</name>
</gene>
<dbReference type="PANTHER" id="PTHR10426">
    <property type="entry name" value="STRICTOSIDINE SYNTHASE-RELATED"/>
    <property type="match status" value="1"/>
</dbReference>
<feature type="domain" description="SMP-30/Gluconolactonase/LRE-like region" evidence="1">
    <location>
        <begin position="27"/>
        <end position="220"/>
    </location>
</feature>
<comment type="caution">
    <text evidence="2">The sequence shown here is derived from an EMBL/GenBank/DDBJ whole genome shotgun (WGS) entry which is preliminary data.</text>
</comment>